<organism evidence="2 3">
    <name type="scientific">Candidatus Gallibacteroides avistercoris</name>
    <dbReference type="NCBI Taxonomy" id="2840833"/>
    <lineage>
        <taxon>Bacteria</taxon>
        <taxon>Pseudomonadati</taxon>
        <taxon>Bacteroidota</taxon>
        <taxon>Bacteroidia</taxon>
        <taxon>Bacteroidales</taxon>
        <taxon>Bacteroidaceae</taxon>
        <taxon>Bacteroidaceae incertae sedis</taxon>
        <taxon>Candidatus Gallibacteroides</taxon>
    </lineage>
</organism>
<keyword evidence="1" id="KW-0812">Transmembrane</keyword>
<reference evidence="2" key="1">
    <citation type="submission" date="2020-10" db="EMBL/GenBank/DDBJ databases">
        <authorList>
            <person name="Gilroy R."/>
        </authorList>
    </citation>
    <scope>NUCLEOTIDE SEQUENCE</scope>
    <source>
        <strain evidence="2">CHK158-818</strain>
    </source>
</reference>
<feature type="transmembrane region" description="Helical" evidence="1">
    <location>
        <begin position="36"/>
        <end position="55"/>
    </location>
</feature>
<dbReference type="InterPro" id="IPR021484">
    <property type="entry name" value="DUF3137"/>
</dbReference>
<gene>
    <name evidence="2" type="ORF">IAB03_10215</name>
</gene>
<accession>A0A9D1M9U3</accession>
<reference evidence="2" key="2">
    <citation type="journal article" date="2021" name="PeerJ">
        <title>Extensive microbial diversity within the chicken gut microbiome revealed by metagenomics and culture.</title>
        <authorList>
            <person name="Gilroy R."/>
            <person name="Ravi A."/>
            <person name="Getino M."/>
            <person name="Pursley I."/>
            <person name="Horton D.L."/>
            <person name="Alikhan N.F."/>
            <person name="Baker D."/>
            <person name="Gharbi K."/>
            <person name="Hall N."/>
            <person name="Watson M."/>
            <person name="Adriaenssens E.M."/>
            <person name="Foster-Nyarko E."/>
            <person name="Jarju S."/>
            <person name="Secka A."/>
            <person name="Antonio M."/>
            <person name="Oren A."/>
            <person name="Chaudhuri R.R."/>
            <person name="La Ragione R."/>
            <person name="Hildebrand F."/>
            <person name="Pallen M.J."/>
        </authorList>
    </citation>
    <scope>NUCLEOTIDE SEQUENCE</scope>
    <source>
        <strain evidence="2">CHK158-818</strain>
    </source>
</reference>
<feature type="transmembrane region" description="Helical" evidence="1">
    <location>
        <begin position="61"/>
        <end position="85"/>
    </location>
</feature>
<dbReference type="Pfam" id="PF11335">
    <property type="entry name" value="DUF3137"/>
    <property type="match status" value="1"/>
</dbReference>
<dbReference type="Proteomes" id="UP000824112">
    <property type="component" value="Unassembled WGS sequence"/>
</dbReference>
<name>A0A9D1M9U3_9BACT</name>
<sequence>MDSNPRDFASVYSQLKPALDELEEFRKKLKSKGSKNGLISGLIVLLIGLCFIVQLKEFYLLFVLLAIGIWIYCIHSKSGELSLFYKNNIIRKMVSSLCQQADYNPGRGVPESMFTISGLFHSPDRYFSEDMISGKIDKTDFICSEVVAEERHVSYDSKGRKHEYWTLLFKGFLFIADFHKDFMGRTLVKNDSIFKFGFGGNRVKLENPDFESRFDTYSTDEIEARYILTPSMMERLIALDKKFSQKMQFSYVGSSVFIAIPDSANHFEASIWHTLSKESVAEEFYMICALLDIVNDMNLNTRIWTKE</sequence>
<evidence type="ECO:0000256" key="1">
    <source>
        <dbReference type="SAM" id="Phobius"/>
    </source>
</evidence>
<evidence type="ECO:0000313" key="2">
    <source>
        <dbReference type="EMBL" id="HIU56163.1"/>
    </source>
</evidence>
<dbReference type="AlphaFoldDB" id="A0A9D1M9U3"/>
<evidence type="ECO:0000313" key="3">
    <source>
        <dbReference type="Proteomes" id="UP000824112"/>
    </source>
</evidence>
<comment type="caution">
    <text evidence="2">The sequence shown here is derived from an EMBL/GenBank/DDBJ whole genome shotgun (WGS) entry which is preliminary data.</text>
</comment>
<keyword evidence="1" id="KW-1133">Transmembrane helix</keyword>
<protein>
    <submittedName>
        <fullName evidence="2">DUF3137 domain-containing protein</fullName>
    </submittedName>
</protein>
<keyword evidence="1" id="KW-0472">Membrane</keyword>
<dbReference type="EMBL" id="DVNA01000235">
    <property type="protein sequence ID" value="HIU56163.1"/>
    <property type="molecule type" value="Genomic_DNA"/>
</dbReference>
<proteinExistence type="predicted"/>